<sequence>MASIDILGTTHAYELTAPTARSEVLVFIHGWLLSRHYWQPLIEQLAPSYQCLCYDLRGFGHSQIGKKNHYEVDDLEESLVETVSRNAALYTPAFYAHELGLLLKELNISHAWLVGHSLGGTIALWAAEQFPESVKGVICVNAGGGIYLKEAFERFRAVGQQLVKFRPSFLRYLPGIDLVFARDSVARPVDRSWGRQRVIDFVIAHPEAALGTLLDSTTEAEVNTLPKIVSQLKQPVYFIAGANDKVMEPKYVRHLASFHHLFECSGNNVIEIPNCGHLAMLEQPNMVAREISSILIRYESQSGKQNECR</sequence>
<evidence type="ECO:0000259" key="2">
    <source>
        <dbReference type="Pfam" id="PF00561"/>
    </source>
</evidence>
<proteinExistence type="predicted"/>
<dbReference type="RefSeq" id="WP_413255589.1">
    <property type="nucleotide sequence ID" value="NZ_JBHFNS010000016.1"/>
</dbReference>
<dbReference type="PRINTS" id="PR00412">
    <property type="entry name" value="EPOXHYDRLASE"/>
</dbReference>
<dbReference type="InterPro" id="IPR050266">
    <property type="entry name" value="AB_hydrolase_sf"/>
</dbReference>
<keyword evidence="1 3" id="KW-0378">Hydrolase</keyword>
<comment type="caution">
    <text evidence="3">The sequence shown here is derived from an EMBL/GenBank/DDBJ whole genome shotgun (WGS) entry which is preliminary data.</text>
</comment>
<dbReference type="PANTHER" id="PTHR43798">
    <property type="entry name" value="MONOACYLGLYCEROL LIPASE"/>
    <property type="match status" value="1"/>
</dbReference>
<dbReference type="Gene3D" id="3.40.50.1820">
    <property type="entry name" value="alpha/beta hydrolase"/>
    <property type="match status" value="1"/>
</dbReference>
<dbReference type="InterPro" id="IPR000073">
    <property type="entry name" value="AB_hydrolase_1"/>
</dbReference>
<evidence type="ECO:0000313" key="3">
    <source>
        <dbReference type="EMBL" id="MFB2934065.1"/>
    </source>
</evidence>
<gene>
    <name evidence="3" type="ORF">ACE1B6_02190</name>
</gene>
<dbReference type="EMBL" id="JBHFNS010000016">
    <property type="protein sequence ID" value="MFB2934065.1"/>
    <property type="molecule type" value="Genomic_DNA"/>
</dbReference>
<protein>
    <submittedName>
        <fullName evidence="3">Alpha/beta fold hydrolase</fullName>
    </submittedName>
</protein>
<dbReference type="SUPFAM" id="SSF53474">
    <property type="entry name" value="alpha/beta-Hydrolases"/>
    <property type="match status" value="1"/>
</dbReference>
<name>A0ABV4Y816_9CYAN</name>
<feature type="domain" description="AB hydrolase-1" evidence="2">
    <location>
        <begin position="24"/>
        <end position="284"/>
    </location>
</feature>
<evidence type="ECO:0000256" key="1">
    <source>
        <dbReference type="ARBA" id="ARBA00022801"/>
    </source>
</evidence>
<dbReference type="Proteomes" id="UP001576776">
    <property type="component" value="Unassembled WGS sequence"/>
</dbReference>
<accession>A0ABV4Y816</accession>
<dbReference type="GO" id="GO:0016787">
    <property type="term" value="F:hydrolase activity"/>
    <property type="evidence" value="ECO:0007669"/>
    <property type="project" value="UniProtKB-KW"/>
</dbReference>
<dbReference type="InterPro" id="IPR029058">
    <property type="entry name" value="AB_hydrolase_fold"/>
</dbReference>
<dbReference type="PANTHER" id="PTHR43798:SF31">
    <property type="entry name" value="AB HYDROLASE SUPERFAMILY PROTEIN YCLE"/>
    <property type="match status" value="1"/>
</dbReference>
<keyword evidence="4" id="KW-1185">Reference proteome</keyword>
<organism evidence="3 4">
    <name type="scientific">Floridaenema fluviatile BLCC-F154</name>
    <dbReference type="NCBI Taxonomy" id="3153640"/>
    <lineage>
        <taxon>Bacteria</taxon>
        <taxon>Bacillati</taxon>
        <taxon>Cyanobacteriota</taxon>
        <taxon>Cyanophyceae</taxon>
        <taxon>Oscillatoriophycideae</taxon>
        <taxon>Aerosakkonematales</taxon>
        <taxon>Aerosakkonemataceae</taxon>
        <taxon>Floridanema</taxon>
        <taxon>Floridanema fluviatile</taxon>
    </lineage>
</organism>
<dbReference type="Pfam" id="PF00561">
    <property type="entry name" value="Abhydrolase_1"/>
    <property type="match status" value="1"/>
</dbReference>
<dbReference type="InterPro" id="IPR000639">
    <property type="entry name" value="Epox_hydrolase-like"/>
</dbReference>
<evidence type="ECO:0000313" key="4">
    <source>
        <dbReference type="Proteomes" id="UP001576776"/>
    </source>
</evidence>
<reference evidence="3 4" key="1">
    <citation type="submission" date="2024-09" db="EMBL/GenBank/DDBJ databases">
        <title>Floridaenema gen nov. (Aerosakkonemataceae, Aerosakkonematales ord. nov., Cyanobacteria) from benthic tropical and subtropical fresh waters, with the description of four new species.</title>
        <authorList>
            <person name="Moretto J.A."/>
            <person name="Berthold D.E."/>
            <person name="Lefler F.W."/>
            <person name="Huang I.-S."/>
            <person name="Laughinghouse H. IV."/>
        </authorList>
    </citation>
    <scope>NUCLEOTIDE SEQUENCE [LARGE SCALE GENOMIC DNA]</scope>
    <source>
        <strain evidence="3 4">BLCC-F154</strain>
    </source>
</reference>